<dbReference type="EMBL" id="LK933449">
    <property type="protein sequence ID" value="CDT76322.1"/>
    <property type="molecule type" value="Genomic_DNA"/>
</dbReference>
<organism evidence="5">
    <name type="scientific">Clostridioides difficile</name>
    <name type="common">Peptoclostridium difficile</name>
    <dbReference type="NCBI Taxonomy" id="1496"/>
    <lineage>
        <taxon>Bacteria</taxon>
        <taxon>Bacillati</taxon>
        <taxon>Bacillota</taxon>
        <taxon>Clostridia</taxon>
        <taxon>Peptostreptococcales</taxon>
        <taxon>Peptostreptococcaceae</taxon>
        <taxon>Clostridioides</taxon>
    </lineage>
</organism>
<keyword evidence="5" id="KW-0808">Transferase</keyword>
<dbReference type="InterPro" id="IPR000014">
    <property type="entry name" value="PAS"/>
</dbReference>
<dbReference type="InterPro" id="IPR029787">
    <property type="entry name" value="Nucleotide_cyclase"/>
</dbReference>
<dbReference type="InterPro" id="IPR035919">
    <property type="entry name" value="EAL_sf"/>
</dbReference>
<dbReference type="NCBIfam" id="TIGR00254">
    <property type="entry name" value="GGDEF"/>
    <property type="match status" value="1"/>
</dbReference>
<dbReference type="Pfam" id="PF00563">
    <property type="entry name" value="EAL"/>
    <property type="match status" value="1"/>
</dbReference>
<reference evidence="5" key="1">
    <citation type="submission" date="2014-07" db="EMBL/GenBank/DDBJ databases">
        <authorList>
            <person name="Monot Marc"/>
        </authorList>
    </citation>
    <scope>NUCLEOTIDE SEQUENCE</scope>
    <source>
        <strain evidence="5">7032989</strain>
        <strain evidence="4">7032994</strain>
    </source>
</reference>
<evidence type="ECO:0000313" key="4">
    <source>
        <dbReference type="EMBL" id="CDS84612.1"/>
    </source>
</evidence>
<evidence type="ECO:0000313" key="3">
    <source>
        <dbReference type="EMBL" id="CDS84165.1"/>
    </source>
</evidence>
<feature type="domain" description="GGDEF" evidence="2">
    <location>
        <begin position="161"/>
        <end position="293"/>
    </location>
</feature>
<dbReference type="SUPFAM" id="SSF141868">
    <property type="entry name" value="EAL domain-like"/>
    <property type="match status" value="1"/>
</dbReference>
<dbReference type="InterPro" id="IPR035965">
    <property type="entry name" value="PAS-like_dom_sf"/>
</dbReference>
<evidence type="ECO:0000313" key="5">
    <source>
        <dbReference type="EMBL" id="CDT76322.1"/>
    </source>
</evidence>
<dbReference type="Gene3D" id="3.30.450.20">
    <property type="entry name" value="PAS domain"/>
    <property type="match status" value="1"/>
</dbReference>
<dbReference type="PANTHER" id="PTHR33121">
    <property type="entry name" value="CYCLIC DI-GMP PHOSPHODIESTERASE PDEF"/>
    <property type="match status" value="1"/>
</dbReference>
<sequence length="556" mass="65567">MREESNSLSLDHIEIFFELLSQSTEDYIFFWDINRNKFKISSAIFDEFNLSKEIESDLVNCWSKIVYPDDVQIWKDDIQELLHGKKGEHNLEYRLINKYKEIVWISCRGKVYVSDDPKTIFLVGRIKNIGEKNKFDSITGTWNREQFEHRMNYLIKEKIYKNGAMFIMDIDNFKNINEKYGHSYGDKVLRAIATEVLEYLPKDVRLYRLDGDEFAFFYPMCTKETIEKIYEKIQMYTNTQHEIESNKYYCTVTAGVAMYPEDGDNYLDLFKHADIALDIAKISGKNRIKFFSQELYENKLKVISMQQKLRECVENNFNDFELFFQPQVNAVTKEVIGAEVLLRWHSSTYGEVSPVEFIPILEQSNLIIPVGKWIIKEAVKQCKEWHKINPDFKISVNVSYIQLKEDFFRDFIVECLVEYQLRPEFLILELTENCWIPDINLLNDKFISLKGIGVYIAIDDFGTGYSSLNYLKELSVNIIKIERSFVKNITYNSYEYTFLEYIIKLAHIINLKVCVEGIESYEEYDIVKSLGVDIIQGFLFGRPVSASEFYKFQLSK</sequence>
<dbReference type="InterPro" id="IPR001633">
    <property type="entry name" value="EAL_dom"/>
</dbReference>
<gene>
    <name evidence="5" type="ORF">BN1095_740001</name>
    <name evidence="3" type="ORF">BN1096_310001</name>
    <name evidence="4" type="ORF">BN1097_320001</name>
</gene>
<dbReference type="PANTHER" id="PTHR33121:SF71">
    <property type="entry name" value="OXYGEN SENSOR PROTEIN DOSP"/>
    <property type="match status" value="1"/>
</dbReference>
<dbReference type="Gene3D" id="3.30.70.270">
    <property type="match status" value="1"/>
</dbReference>
<dbReference type="CDD" id="cd01948">
    <property type="entry name" value="EAL"/>
    <property type="match status" value="1"/>
</dbReference>
<dbReference type="SUPFAM" id="SSF55785">
    <property type="entry name" value="PYP-like sensor domain (PAS domain)"/>
    <property type="match status" value="1"/>
</dbReference>
<dbReference type="Pfam" id="PF08447">
    <property type="entry name" value="PAS_3"/>
    <property type="match status" value="1"/>
</dbReference>
<dbReference type="Gene3D" id="3.20.20.450">
    <property type="entry name" value="EAL domain"/>
    <property type="match status" value="1"/>
</dbReference>
<protein>
    <submittedName>
        <fullName evidence="5">Putative diguanylate kinase signaling protein</fullName>
        <ecNumber evidence="5">2.7.7.65</ecNumber>
    </submittedName>
</protein>
<dbReference type="SMART" id="SM00267">
    <property type="entry name" value="GGDEF"/>
    <property type="match status" value="1"/>
</dbReference>
<dbReference type="InterPro" id="IPR043128">
    <property type="entry name" value="Rev_trsase/Diguanyl_cyclase"/>
</dbReference>
<dbReference type="CDD" id="cd00130">
    <property type="entry name" value="PAS"/>
    <property type="match status" value="1"/>
</dbReference>
<dbReference type="InterPro" id="IPR013655">
    <property type="entry name" value="PAS_fold_3"/>
</dbReference>
<dbReference type="GeneID" id="66353263"/>
<dbReference type="SMART" id="SM00052">
    <property type="entry name" value="EAL"/>
    <property type="match status" value="1"/>
</dbReference>
<dbReference type="EMBL" id="LK932482">
    <property type="protein sequence ID" value="CDS84165.1"/>
    <property type="molecule type" value="Genomic_DNA"/>
</dbReference>
<dbReference type="GO" id="GO:0016301">
    <property type="term" value="F:kinase activity"/>
    <property type="evidence" value="ECO:0007669"/>
    <property type="project" value="UniProtKB-KW"/>
</dbReference>
<dbReference type="EMBL" id="LK932368">
    <property type="protein sequence ID" value="CDS84612.1"/>
    <property type="molecule type" value="Genomic_DNA"/>
</dbReference>
<evidence type="ECO:0000259" key="1">
    <source>
        <dbReference type="PROSITE" id="PS50883"/>
    </source>
</evidence>
<dbReference type="Pfam" id="PF00990">
    <property type="entry name" value="GGDEF"/>
    <property type="match status" value="1"/>
</dbReference>
<dbReference type="GO" id="GO:0052621">
    <property type="term" value="F:diguanylate cyclase activity"/>
    <property type="evidence" value="ECO:0007669"/>
    <property type="project" value="UniProtKB-EC"/>
</dbReference>
<dbReference type="PROSITE" id="PS50883">
    <property type="entry name" value="EAL"/>
    <property type="match status" value="1"/>
</dbReference>
<dbReference type="EC" id="2.7.7.65" evidence="5"/>
<dbReference type="AlphaFoldDB" id="A0A069AVE6"/>
<proteinExistence type="predicted"/>
<dbReference type="RefSeq" id="WP_003437448.1">
    <property type="nucleotide sequence ID" value="NZ_BBYB01000015.1"/>
</dbReference>
<dbReference type="CDD" id="cd01949">
    <property type="entry name" value="GGDEF"/>
    <property type="match status" value="1"/>
</dbReference>
<keyword evidence="5" id="KW-0548">Nucleotidyltransferase</keyword>
<dbReference type="KEGG" id="pdf:CD630DERM_07570"/>
<dbReference type="SUPFAM" id="SSF55073">
    <property type="entry name" value="Nucleotide cyclase"/>
    <property type="match status" value="1"/>
</dbReference>
<dbReference type="InterPro" id="IPR000160">
    <property type="entry name" value="GGDEF_dom"/>
</dbReference>
<feature type="domain" description="EAL" evidence="1">
    <location>
        <begin position="302"/>
        <end position="556"/>
    </location>
</feature>
<dbReference type="GO" id="GO:0071111">
    <property type="term" value="F:cyclic-guanylate-specific phosphodiesterase activity"/>
    <property type="evidence" value="ECO:0007669"/>
    <property type="project" value="InterPro"/>
</dbReference>
<keyword evidence="5" id="KW-0418">Kinase</keyword>
<name>A0A069AVE6_CLODI</name>
<accession>A0A069AVE6</accession>
<dbReference type="PROSITE" id="PS50887">
    <property type="entry name" value="GGDEF"/>
    <property type="match status" value="1"/>
</dbReference>
<dbReference type="InterPro" id="IPR050706">
    <property type="entry name" value="Cyclic-di-GMP_PDE-like"/>
</dbReference>
<evidence type="ECO:0000259" key="2">
    <source>
        <dbReference type="PROSITE" id="PS50887"/>
    </source>
</evidence>